<dbReference type="Pfam" id="PF08245">
    <property type="entry name" value="Mur_ligase_M"/>
    <property type="match status" value="1"/>
</dbReference>
<dbReference type="GO" id="GO:0046872">
    <property type="term" value="F:metal ion binding"/>
    <property type="evidence" value="ECO:0007669"/>
    <property type="project" value="UniProtKB-KW"/>
</dbReference>
<dbReference type="InterPro" id="IPR013221">
    <property type="entry name" value="Mur_ligase_cen"/>
</dbReference>
<evidence type="ECO:0000256" key="9">
    <source>
        <dbReference type="ARBA" id="ARBA00022723"/>
    </source>
</evidence>
<keyword evidence="13" id="KW-0289">Folate biosynthesis</keyword>
<dbReference type="SUPFAM" id="SSF53244">
    <property type="entry name" value="MurD-like peptide ligases, peptide-binding domain"/>
    <property type="match status" value="1"/>
</dbReference>
<evidence type="ECO:0000259" key="23">
    <source>
        <dbReference type="Pfam" id="PF08245"/>
    </source>
</evidence>
<dbReference type="GO" id="GO:0004326">
    <property type="term" value="F:tetrahydrofolylpolyglutamate synthase activity"/>
    <property type="evidence" value="ECO:0007669"/>
    <property type="project" value="UniProtKB-EC"/>
</dbReference>
<keyword evidence="10 21" id="KW-0547">Nucleotide-binding</keyword>
<dbReference type="EMBL" id="FOXF01000009">
    <property type="protein sequence ID" value="SFP21168.1"/>
    <property type="molecule type" value="Genomic_DNA"/>
</dbReference>
<evidence type="ECO:0000256" key="19">
    <source>
        <dbReference type="ARBA" id="ARBA00049035"/>
    </source>
</evidence>
<dbReference type="RefSeq" id="WP_093141027.1">
    <property type="nucleotide sequence ID" value="NZ_FOXF01000009.1"/>
</dbReference>
<evidence type="ECO:0000259" key="22">
    <source>
        <dbReference type="Pfam" id="PF02875"/>
    </source>
</evidence>
<comment type="catalytic activity">
    <reaction evidence="18">
        <text>10-formyltetrahydrofolyl-(gamma-L-Glu)(n) + L-glutamate + ATP = 10-formyltetrahydrofolyl-(gamma-L-Glu)(n+1) + ADP + phosphate + H(+)</text>
        <dbReference type="Rhea" id="RHEA:51904"/>
        <dbReference type="Rhea" id="RHEA-COMP:13088"/>
        <dbReference type="Rhea" id="RHEA-COMP:14300"/>
        <dbReference type="ChEBI" id="CHEBI:15378"/>
        <dbReference type="ChEBI" id="CHEBI:29985"/>
        <dbReference type="ChEBI" id="CHEBI:30616"/>
        <dbReference type="ChEBI" id="CHEBI:43474"/>
        <dbReference type="ChEBI" id="CHEBI:134413"/>
        <dbReference type="ChEBI" id="CHEBI:456216"/>
        <dbReference type="EC" id="6.3.2.17"/>
    </reaction>
</comment>
<evidence type="ECO:0000313" key="25">
    <source>
        <dbReference type="Proteomes" id="UP000243745"/>
    </source>
</evidence>
<evidence type="ECO:0000256" key="6">
    <source>
        <dbReference type="ARBA" id="ARBA00013025"/>
    </source>
</evidence>
<dbReference type="GO" id="GO:0046656">
    <property type="term" value="P:folic acid biosynthetic process"/>
    <property type="evidence" value="ECO:0007669"/>
    <property type="project" value="UniProtKB-KW"/>
</dbReference>
<dbReference type="OrthoDB" id="9809356at2"/>
<comment type="pathway">
    <text evidence="3">Cofactor biosynthesis; tetrahydrofolylpolyglutamate biosynthesis.</text>
</comment>
<dbReference type="PANTHER" id="PTHR11136:SF0">
    <property type="entry name" value="DIHYDROFOLATE SYNTHETASE-RELATED"/>
    <property type="match status" value="1"/>
</dbReference>
<evidence type="ECO:0000256" key="13">
    <source>
        <dbReference type="ARBA" id="ARBA00022909"/>
    </source>
</evidence>
<keyword evidence="9" id="KW-0479">Metal-binding</keyword>
<dbReference type="AlphaFoldDB" id="A0A662ZFU9"/>
<keyword evidence="12" id="KW-0460">Magnesium</keyword>
<feature type="domain" description="Mur ligase C-terminal" evidence="22">
    <location>
        <begin position="301"/>
        <end position="423"/>
    </location>
</feature>
<evidence type="ECO:0000256" key="4">
    <source>
        <dbReference type="ARBA" id="ARBA00008276"/>
    </source>
</evidence>
<dbReference type="Gene3D" id="3.90.190.20">
    <property type="entry name" value="Mur ligase, C-terminal domain"/>
    <property type="match status" value="1"/>
</dbReference>
<evidence type="ECO:0000256" key="10">
    <source>
        <dbReference type="ARBA" id="ARBA00022741"/>
    </source>
</evidence>
<dbReference type="SUPFAM" id="SSF53623">
    <property type="entry name" value="MurD-like peptide ligases, catalytic domain"/>
    <property type="match status" value="1"/>
</dbReference>
<evidence type="ECO:0000256" key="1">
    <source>
        <dbReference type="ARBA" id="ARBA00002714"/>
    </source>
</evidence>
<evidence type="ECO:0000256" key="8">
    <source>
        <dbReference type="ARBA" id="ARBA00022598"/>
    </source>
</evidence>
<evidence type="ECO:0000256" key="5">
    <source>
        <dbReference type="ARBA" id="ARBA00013023"/>
    </source>
</evidence>
<dbReference type="UniPathway" id="UPA00077">
    <property type="reaction ID" value="UER00157"/>
</dbReference>
<accession>A0A662ZFU9</accession>
<sequence>MSSSELSVKPVSLQDWEKYLYAINPNRIELGLDRIRKVASYMGVDSFPKSRVVTVAGTNGKGSTASMLASALSASGIKCGLYTSPHILNFNERIAVNSVNADSDSLCEAFSAVYDAVEATGISLTFFEYTTLAAFYVFKKAECQVVVLEVGLGGRLDAVNIIDCDIAIIPSIGMDHCAILGNTEAEIAHEKAGIIKSGTARVLLGYLSDEAGNTIMKEVRDRGLPESAVLSLEKEIGVEFTDSTHFNLIKPFTVSGVHVPALPLINAPLSLTAALFIMEQMGLNPDLSRLLEGIRTTRLHGRVEIISENPTVILDVAHNPPAMKYLAGMLRQRGSRTRYAVIGMLKDKDIYSSLKELNGVFSRIYICSLPGERGSTSEYVKENLLKTGMSEGDIRTYDTAYEAYTAALGDLPSDSELVVCGSFVTAEELLKKLKA</sequence>
<dbReference type="InterPro" id="IPR036615">
    <property type="entry name" value="Mur_ligase_C_dom_sf"/>
</dbReference>
<dbReference type="GO" id="GO:0046654">
    <property type="term" value="P:tetrahydrofolate biosynthetic process"/>
    <property type="evidence" value="ECO:0007669"/>
    <property type="project" value="UniProtKB-UniPathway"/>
</dbReference>
<keyword evidence="11 21" id="KW-0067">ATP-binding</keyword>
<evidence type="ECO:0000256" key="12">
    <source>
        <dbReference type="ARBA" id="ARBA00022842"/>
    </source>
</evidence>
<name>A0A662ZFU9_9GAMM</name>
<organism evidence="24 25">
    <name type="scientific">Ruminobacter amylophilus</name>
    <dbReference type="NCBI Taxonomy" id="867"/>
    <lineage>
        <taxon>Bacteria</taxon>
        <taxon>Pseudomonadati</taxon>
        <taxon>Pseudomonadota</taxon>
        <taxon>Gammaproteobacteria</taxon>
        <taxon>Aeromonadales</taxon>
        <taxon>Succinivibrionaceae</taxon>
        <taxon>Ruminobacter</taxon>
    </lineage>
</organism>
<dbReference type="Pfam" id="PF02875">
    <property type="entry name" value="Mur_ligase_C"/>
    <property type="match status" value="1"/>
</dbReference>
<evidence type="ECO:0000256" key="14">
    <source>
        <dbReference type="ARBA" id="ARBA00030048"/>
    </source>
</evidence>
<dbReference type="GO" id="GO:0005737">
    <property type="term" value="C:cytoplasm"/>
    <property type="evidence" value="ECO:0007669"/>
    <property type="project" value="TreeGrafter"/>
</dbReference>
<keyword evidence="8 21" id="KW-0436">Ligase</keyword>
<protein>
    <recommendedName>
        <fullName evidence="7">Dihydrofolate synthase/folylpolyglutamate synthase</fullName>
        <ecNumber evidence="5">6.3.2.12</ecNumber>
        <ecNumber evidence="6">6.3.2.17</ecNumber>
    </recommendedName>
    <alternativeName>
        <fullName evidence="16">Folylpoly-gamma-glutamate synthetase-dihydrofolate synthetase</fullName>
    </alternativeName>
    <alternativeName>
        <fullName evidence="14">Folylpolyglutamate synthetase</fullName>
    </alternativeName>
    <alternativeName>
        <fullName evidence="15">Tetrahydrofolylpolyglutamate synthase</fullName>
    </alternativeName>
</protein>
<evidence type="ECO:0000256" key="11">
    <source>
        <dbReference type="ARBA" id="ARBA00022840"/>
    </source>
</evidence>
<evidence type="ECO:0000256" key="3">
    <source>
        <dbReference type="ARBA" id="ARBA00005150"/>
    </source>
</evidence>
<dbReference type="EC" id="6.3.2.17" evidence="6"/>
<evidence type="ECO:0000256" key="17">
    <source>
        <dbReference type="ARBA" id="ARBA00047493"/>
    </source>
</evidence>
<dbReference type="Gene3D" id="3.40.1190.10">
    <property type="entry name" value="Mur-like, catalytic domain"/>
    <property type="match status" value="1"/>
</dbReference>
<comment type="catalytic activity">
    <reaction evidence="17">
        <text>(6S)-5,6,7,8-tetrahydrofolyl-(gamma-L-Glu)(n) + L-glutamate + ATP = (6S)-5,6,7,8-tetrahydrofolyl-(gamma-L-Glu)(n+1) + ADP + phosphate + H(+)</text>
        <dbReference type="Rhea" id="RHEA:10580"/>
        <dbReference type="Rhea" id="RHEA-COMP:14738"/>
        <dbReference type="Rhea" id="RHEA-COMP:14740"/>
        <dbReference type="ChEBI" id="CHEBI:15378"/>
        <dbReference type="ChEBI" id="CHEBI:29985"/>
        <dbReference type="ChEBI" id="CHEBI:30616"/>
        <dbReference type="ChEBI" id="CHEBI:43474"/>
        <dbReference type="ChEBI" id="CHEBI:141005"/>
        <dbReference type="ChEBI" id="CHEBI:456216"/>
        <dbReference type="EC" id="6.3.2.17"/>
    </reaction>
</comment>
<comment type="catalytic activity">
    <reaction evidence="20">
        <text>7,8-dihydropteroate + L-glutamate + ATP = 7,8-dihydrofolate + ADP + phosphate + H(+)</text>
        <dbReference type="Rhea" id="RHEA:23584"/>
        <dbReference type="ChEBI" id="CHEBI:15378"/>
        <dbReference type="ChEBI" id="CHEBI:17839"/>
        <dbReference type="ChEBI" id="CHEBI:29985"/>
        <dbReference type="ChEBI" id="CHEBI:30616"/>
        <dbReference type="ChEBI" id="CHEBI:43474"/>
        <dbReference type="ChEBI" id="CHEBI:57451"/>
        <dbReference type="ChEBI" id="CHEBI:456216"/>
        <dbReference type="EC" id="6.3.2.12"/>
    </reaction>
</comment>
<dbReference type="EC" id="6.3.2.12" evidence="5"/>
<comment type="pathway">
    <text evidence="2">Cofactor biosynthesis; tetrahydrofolate biosynthesis; 7,8-dihydrofolate from 2-amino-4-hydroxy-6-hydroxymethyl-7,8-dihydropteridine diphosphate and 4-aminobenzoate: step 2/2.</text>
</comment>
<dbReference type="InterPro" id="IPR036565">
    <property type="entry name" value="Mur-like_cat_sf"/>
</dbReference>
<dbReference type="InterPro" id="IPR004101">
    <property type="entry name" value="Mur_ligase_C"/>
</dbReference>
<dbReference type="PANTHER" id="PTHR11136">
    <property type="entry name" value="FOLYLPOLYGLUTAMATE SYNTHASE-RELATED"/>
    <property type="match status" value="1"/>
</dbReference>
<comment type="function">
    <text evidence="1">Functions in two distinct reactions of the de novo folate biosynthetic pathway. Catalyzes the addition of a glutamate residue to dihydropteroate (7,8-dihydropteroate or H2Pte) to form dihydrofolate (7,8-dihydrofolate monoglutamate or H2Pte-Glu). Also catalyzes successive additions of L-glutamate to tetrahydrofolate or 10-formyltetrahydrofolate or 5,10-methylenetetrahydrofolate, leading to folylpolyglutamate derivatives.</text>
</comment>
<reference evidence="24 25" key="1">
    <citation type="submission" date="2016-10" db="EMBL/GenBank/DDBJ databases">
        <authorList>
            <person name="Varghese N."/>
            <person name="Submissions S."/>
        </authorList>
    </citation>
    <scope>NUCLEOTIDE SEQUENCE [LARGE SCALE GENOMIC DNA]</scope>
    <source>
        <strain evidence="24 25">DSM 1361</strain>
    </source>
</reference>
<comment type="similarity">
    <text evidence="4 21">Belongs to the folylpolyglutamate synthase family.</text>
</comment>
<evidence type="ECO:0000256" key="21">
    <source>
        <dbReference type="PIRNR" id="PIRNR001563"/>
    </source>
</evidence>
<evidence type="ECO:0000256" key="16">
    <source>
        <dbReference type="ARBA" id="ARBA00032510"/>
    </source>
</evidence>
<feature type="domain" description="Mur ligase central" evidence="23">
    <location>
        <begin position="55"/>
        <end position="236"/>
    </location>
</feature>
<proteinExistence type="inferred from homology"/>
<keyword evidence="25" id="KW-1185">Reference proteome</keyword>
<dbReference type="NCBIfam" id="TIGR01499">
    <property type="entry name" value="folC"/>
    <property type="match status" value="1"/>
</dbReference>
<evidence type="ECO:0000256" key="20">
    <source>
        <dbReference type="ARBA" id="ARBA00049161"/>
    </source>
</evidence>
<evidence type="ECO:0000256" key="7">
    <source>
        <dbReference type="ARBA" id="ARBA00019357"/>
    </source>
</evidence>
<evidence type="ECO:0000256" key="18">
    <source>
        <dbReference type="ARBA" id="ARBA00047808"/>
    </source>
</evidence>
<gene>
    <name evidence="24" type="ORF">SAMN02910344_00744</name>
</gene>
<evidence type="ECO:0000256" key="15">
    <source>
        <dbReference type="ARBA" id="ARBA00030592"/>
    </source>
</evidence>
<comment type="catalytic activity">
    <reaction evidence="19">
        <text>(6R)-5,10-methylenetetrahydrofolyl-(gamma-L-Glu)(n) + L-glutamate + ATP = (6R)-5,10-methylenetetrahydrofolyl-(gamma-L-Glu)(n+1) + ADP + phosphate + H(+)</text>
        <dbReference type="Rhea" id="RHEA:51912"/>
        <dbReference type="Rhea" id="RHEA-COMP:13257"/>
        <dbReference type="Rhea" id="RHEA-COMP:13258"/>
        <dbReference type="ChEBI" id="CHEBI:15378"/>
        <dbReference type="ChEBI" id="CHEBI:29985"/>
        <dbReference type="ChEBI" id="CHEBI:30616"/>
        <dbReference type="ChEBI" id="CHEBI:43474"/>
        <dbReference type="ChEBI" id="CHEBI:136572"/>
        <dbReference type="ChEBI" id="CHEBI:456216"/>
        <dbReference type="EC" id="6.3.2.17"/>
    </reaction>
</comment>
<dbReference type="Proteomes" id="UP000243745">
    <property type="component" value="Unassembled WGS sequence"/>
</dbReference>
<evidence type="ECO:0000256" key="2">
    <source>
        <dbReference type="ARBA" id="ARBA00004799"/>
    </source>
</evidence>
<dbReference type="InterPro" id="IPR001645">
    <property type="entry name" value="Folylpolyglutamate_synth"/>
</dbReference>
<dbReference type="PIRSF" id="PIRSF001563">
    <property type="entry name" value="Folylpolyglu_synth"/>
    <property type="match status" value="1"/>
</dbReference>
<evidence type="ECO:0000313" key="24">
    <source>
        <dbReference type="EMBL" id="SFP21168.1"/>
    </source>
</evidence>
<dbReference type="GO" id="GO:0008841">
    <property type="term" value="F:dihydrofolate synthase activity"/>
    <property type="evidence" value="ECO:0007669"/>
    <property type="project" value="UniProtKB-EC"/>
</dbReference>
<dbReference type="GO" id="GO:0005524">
    <property type="term" value="F:ATP binding"/>
    <property type="evidence" value="ECO:0007669"/>
    <property type="project" value="UniProtKB-KW"/>
</dbReference>